<evidence type="ECO:0000313" key="8">
    <source>
        <dbReference type="EMBL" id="KAK1757847.1"/>
    </source>
</evidence>
<dbReference type="Pfam" id="PF07690">
    <property type="entry name" value="MFS_1"/>
    <property type="match status" value="1"/>
</dbReference>
<feature type="transmembrane region" description="Helical" evidence="6">
    <location>
        <begin position="12"/>
        <end position="32"/>
    </location>
</feature>
<dbReference type="GO" id="GO:0016020">
    <property type="term" value="C:membrane"/>
    <property type="evidence" value="ECO:0007669"/>
    <property type="project" value="UniProtKB-SubCell"/>
</dbReference>
<feature type="transmembrane region" description="Helical" evidence="6">
    <location>
        <begin position="386"/>
        <end position="405"/>
    </location>
</feature>
<evidence type="ECO:0000256" key="2">
    <source>
        <dbReference type="ARBA" id="ARBA00022448"/>
    </source>
</evidence>
<feature type="transmembrane region" description="Helical" evidence="6">
    <location>
        <begin position="312"/>
        <end position="330"/>
    </location>
</feature>
<dbReference type="Gene3D" id="1.20.1250.20">
    <property type="entry name" value="MFS general substrate transporter like domains"/>
    <property type="match status" value="2"/>
</dbReference>
<evidence type="ECO:0000259" key="7">
    <source>
        <dbReference type="PROSITE" id="PS50850"/>
    </source>
</evidence>
<dbReference type="InterPro" id="IPR050930">
    <property type="entry name" value="MFS_Vesicular_Transporter"/>
</dbReference>
<feature type="transmembrane region" description="Helical" evidence="6">
    <location>
        <begin position="342"/>
        <end position="365"/>
    </location>
</feature>
<name>A0AAJ0BH39_9PEZI</name>
<comment type="subcellular location">
    <subcellularLocation>
        <location evidence="1">Membrane</location>
        <topology evidence="1">Multi-pass membrane protein</topology>
    </subcellularLocation>
</comment>
<dbReference type="PROSITE" id="PS50850">
    <property type="entry name" value="MFS"/>
    <property type="match status" value="1"/>
</dbReference>
<dbReference type="PRINTS" id="PR01036">
    <property type="entry name" value="TCRTETB"/>
</dbReference>
<keyword evidence="4 6" id="KW-1133">Transmembrane helix</keyword>
<keyword evidence="2" id="KW-0813">Transport</keyword>
<keyword evidence="5 6" id="KW-0472">Membrane</keyword>
<dbReference type="SUPFAM" id="SSF103473">
    <property type="entry name" value="MFS general substrate transporter"/>
    <property type="match status" value="1"/>
</dbReference>
<dbReference type="Proteomes" id="UP001239445">
    <property type="component" value="Unassembled WGS sequence"/>
</dbReference>
<feature type="transmembrane region" description="Helical" evidence="6">
    <location>
        <begin position="83"/>
        <end position="107"/>
    </location>
</feature>
<feature type="transmembrane region" description="Helical" evidence="6">
    <location>
        <begin position="237"/>
        <end position="261"/>
    </location>
</feature>
<feature type="transmembrane region" description="Helical" evidence="6">
    <location>
        <begin position="281"/>
        <end position="300"/>
    </location>
</feature>
<organism evidence="8 9">
    <name type="scientific">Echria macrotheca</name>
    <dbReference type="NCBI Taxonomy" id="438768"/>
    <lineage>
        <taxon>Eukaryota</taxon>
        <taxon>Fungi</taxon>
        <taxon>Dikarya</taxon>
        <taxon>Ascomycota</taxon>
        <taxon>Pezizomycotina</taxon>
        <taxon>Sordariomycetes</taxon>
        <taxon>Sordariomycetidae</taxon>
        <taxon>Sordariales</taxon>
        <taxon>Schizotheciaceae</taxon>
        <taxon>Echria</taxon>
    </lineage>
</organism>
<keyword evidence="9" id="KW-1185">Reference proteome</keyword>
<evidence type="ECO:0000256" key="6">
    <source>
        <dbReference type="SAM" id="Phobius"/>
    </source>
</evidence>
<gene>
    <name evidence="8" type="ORF">QBC47DRAFT_442955</name>
</gene>
<dbReference type="PANTHER" id="PTHR23506:SF37">
    <property type="entry name" value="MAJOR FACILITATOR SUPERFAMILY (MFS) PROFILE DOMAIN-CONTAINING PROTEIN"/>
    <property type="match status" value="1"/>
</dbReference>
<proteinExistence type="predicted"/>
<evidence type="ECO:0000256" key="5">
    <source>
        <dbReference type="ARBA" id="ARBA00023136"/>
    </source>
</evidence>
<protein>
    <submittedName>
        <fullName evidence="8">Membrane transporter protein</fullName>
    </submittedName>
</protein>
<dbReference type="CDD" id="cd17325">
    <property type="entry name" value="MFS_MdtG_SLC18_like"/>
    <property type="match status" value="1"/>
</dbReference>
<feature type="transmembrane region" description="Helical" evidence="6">
    <location>
        <begin position="417"/>
        <end position="441"/>
    </location>
</feature>
<dbReference type="InterPro" id="IPR036259">
    <property type="entry name" value="MFS_trans_sf"/>
</dbReference>
<comment type="caution">
    <text evidence="8">The sequence shown here is derived from an EMBL/GenBank/DDBJ whole genome shotgun (WGS) entry which is preliminary data.</text>
</comment>
<evidence type="ECO:0000256" key="4">
    <source>
        <dbReference type="ARBA" id="ARBA00022989"/>
    </source>
</evidence>
<dbReference type="GO" id="GO:0022857">
    <property type="term" value="F:transmembrane transporter activity"/>
    <property type="evidence" value="ECO:0007669"/>
    <property type="project" value="InterPro"/>
</dbReference>
<feature type="transmembrane region" description="Helical" evidence="6">
    <location>
        <begin position="119"/>
        <end position="136"/>
    </location>
</feature>
<sequence>MPSWRSDPRFIVLTVAVGQFSDFFLFAMRVPLLPSLVRSHLDAPEHDVQSLVASLLASFSIATLVTAIPAGWLADFPSLRGKLYLAGLGALFWSTVTFYTSSSYAMIVFSRVLNGSSAALLYAAGFSIVADAVAPGDLGKALGTIRSIVAAGDLVGPPLGGLIFSRWGFDGILNTSIAVLSVDLVMRLLMIERRCPSPQELGDALTAEVTETDRLLPAYSEPEPIPFPARQRLRLPILMCLTDSQLAVALALSFMQCVMLGSYDATLAMEAGDRFGLSPEQIGAVFLGLAIPVLTVAPFAGWAVDRYGPRKVAVAGFGCFVPTLSLVALLSSDYLIPQLSKFPAFFVLLSAQGFCLALVSTPSIVKAKQAVEKAVQANPRRFGPQGATGQMFGLNTVVSSLGLMVGNWTSALLRESVGYTGMNLILGGACLFAAVAAAAFFDEDTKASML</sequence>
<dbReference type="InterPro" id="IPR011701">
    <property type="entry name" value="MFS"/>
</dbReference>
<dbReference type="EMBL" id="MU839830">
    <property type="protein sequence ID" value="KAK1757847.1"/>
    <property type="molecule type" value="Genomic_DNA"/>
</dbReference>
<dbReference type="InterPro" id="IPR020846">
    <property type="entry name" value="MFS_dom"/>
</dbReference>
<reference evidence="8" key="1">
    <citation type="submission" date="2023-06" db="EMBL/GenBank/DDBJ databases">
        <title>Genome-scale phylogeny and comparative genomics of the fungal order Sordariales.</title>
        <authorList>
            <consortium name="Lawrence Berkeley National Laboratory"/>
            <person name="Hensen N."/>
            <person name="Bonometti L."/>
            <person name="Westerberg I."/>
            <person name="Brannstrom I.O."/>
            <person name="Guillou S."/>
            <person name="Cros-Aarteil S."/>
            <person name="Calhoun S."/>
            <person name="Haridas S."/>
            <person name="Kuo A."/>
            <person name="Mondo S."/>
            <person name="Pangilinan J."/>
            <person name="Riley R."/>
            <person name="Labutti K."/>
            <person name="Andreopoulos B."/>
            <person name="Lipzen A."/>
            <person name="Chen C."/>
            <person name="Yanf M."/>
            <person name="Daum C."/>
            <person name="Ng V."/>
            <person name="Clum A."/>
            <person name="Steindorff A."/>
            <person name="Ohm R."/>
            <person name="Martin F."/>
            <person name="Silar P."/>
            <person name="Natvig D."/>
            <person name="Lalanne C."/>
            <person name="Gautier V."/>
            <person name="Ament-Velasquez S.L."/>
            <person name="Kruys A."/>
            <person name="Hutchinson M.I."/>
            <person name="Powell A.J."/>
            <person name="Barry K."/>
            <person name="Miller A.N."/>
            <person name="Grigoriev I.V."/>
            <person name="Debuchy R."/>
            <person name="Gladieux P."/>
            <person name="Thoren M.H."/>
            <person name="Johannesson H."/>
        </authorList>
    </citation>
    <scope>NUCLEOTIDE SEQUENCE</scope>
    <source>
        <strain evidence="8">PSN4</strain>
    </source>
</reference>
<feature type="transmembrane region" description="Helical" evidence="6">
    <location>
        <begin position="171"/>
        <end position="190"/>
    </location>
</feature>
<evidence type="ECO:0000313" key="9">
    <source>
        <dbReference type="Proteomes" id="UP001239445"/>
    </source>
</evidence>
<dbReference type="AlphaFoldDB" id="A0AAJ0BH39"/>
<dbReference type="PANTHER" id="PTHR23506">
    <property type="entry name" value="GH10249P"/>
    <property type="match status" value="1"/>
</dbReference>
<evidence type="ECO:0000256" key="1">
    <source>
        <dbReference type="ARBA" id="ARBA00004141"/>
    </source>
</evidence>
<feature type="domain" description="Major facilitator superfamily (MFS) profile" evidence="7">
    <location>
        <begin position="11"/>
        <end position="446"/>
    </location>
</feature>
<feature type="transmembrane region" description="Helical" evidence="6">
    <location>
        <begin position="52"/>
        <end position="74"/>
    </location>
</feature>
<accession>A0AAJ0BH39</accession>
<keyword evidence="3 6" id="KW-0812">Transmembrane</keyword>
<evidence type="ECO:0000256" key="3">
    <source>
        <dbReference type="ARBA" id="ARBA00022692"/>
    </source>
</evidence>